<protein>
    <submittedName>
        <fullName evidence="2">Uncharacterized protein</fullName>
    </submittedName>
</protein>
<keyword evidence="3" id="KW-1185">Reference proteome</keyword>
<name>A0ABN9WQN7_9DINO</name>
<sequence>MGGGLQREGSTVHGDIQGPLCTTAEQPSALGAVTQATALAPKASQAKADVASDADELRGIGHADADLASIMKVVSTTTTSTIRDPAQKLASEASPREASSITSSSGTRANSRCCRSGSGIETGQEEGRADRPITEPQTANRSHRDVTSGGAALVYSSTQELRNVNRAMPLWQP</sequence>
<evidence type="ECO:0000256" key="1">
    <source>
        <dbReference type="SAM" id="MobiDB-lite"/>
    </source>
</evidence>
<dbReference type="Proteomes" id="UP001189429">
    <property type="component" value="Unassembled WGS sequence"/>
</dbReference>
<feature type="region of interest" description="Disordered" evidence="1">
    <location>
        <begin position="1"/>
        <end position="23"/>
    </location>
</feature>
<gene>
    <name evidence="2" type="ORF">PCOR1329_LOCUS69677</name>
</gene>
<feature type="compositionally biased region" description="Polar residues" evidence="1">
    <location>
        <begin position="97"/>
        <end position="110"/>
    </location>
</feature>
<dbReference type="EMBL" id="CAUYUJ010019159">
    <property type="protein sequence ID" value="CAK0889015.1"/>
    <property type="molecule type" value="Genomic_DNA"/>
</dbReference>
<accession>A0ABN9WQN7</accession>
<comment type="caution">
    <text evidence="2">The sequence shown here is derived from an EMBL/GenBank/DDBJ whole genome shotgun (WGS) entry which is preliminary data.</text>
</comment>
<organism evidence="2 3">
    <name type="scientific">Prorocentrum cordatum</name>
    <dbReference type="NCBI Taxonomy" id="2364126"/>
    <lineage>
        <taxon>Eukaryota</taxon>
        <taxon>Sar</taxon>
        <taxon>Alveolata</taxon>
        <taxon>Dinophyceae</taxon>
        <taxon>Prorocentrales</taxon>
        <taxon>Prorocentraceae</taxon>
        <taxon>Prorocentrum</taxon>
    </lineage>
</organism>
<feature type="region of interest" description="Disordered" evidence="1">
    <location>
        <begin position="77"/>
        <end position="150"/>
    </location>
</feature>
<reference evidence="2" key="1">
    <citation type="submission" date="2023-10" db="EMBL/GenBank/DDBJ databases">
        <authorList>
            <person name="Chen Y."/>
            <person name="Shah S."/>
            <person name="Dougan E. K."/>
            <person name="Thang M."/>
            <person name="Chan C."/>
        </authorList>
    </citation>
    <scope>NUCLEOTIDE SEQUENCE [LARGE SCALE GENOMIC DNA]</scope>
</reference>
<evidence type="ECO:0000313" key="3">
    <source>
        <dbReference type="Proteomes" id="UP001189429"/>
    </source>
</evidence>
<proteinExistence type="predicted"/>
<evidence type="ECO:0000313" key="2">
    <source>
        <dbReference type="EMBL" id="CAK0889015.1"/>
    </source>
</evidence>